<name>A0A0N5CRZ1_THECL</name>
<keyword evidence="1" id="KW-1133">Transmembrane helix</keyword>
<proteinExistence type="predicted"/>
<sequence length="173" mass="19818">MLLTAVIVNATKGRGKRQIEDPSFLEANRIFTKLDNTAASMITTEAIYELNNMNVFVIFFCHNVATKLACLRYVADTIHIINDHIDNGSIIWIFMLIIYWMLMPVFIWVAIILFMWKNLRSHWSKIIVPMAVAKHCEASGNLLNDRNEIVTMPAWDGLLNFIASMKEIISSNI</sequence>
<reference evidence="4" key="1">
    <citation type="submission" date="2017-02" db="UniProtKB">
        <authorList>
            <consortium name="WormBaseParasite"/>
        </authorList>
    </citation>
    <scope>IDENTIFICATION</scope>
</reference>
<keyword evidence="3" id="KW-1185">Reference proteome</keyword>
<evidence type="ECO:0000313" key="3">
    <source>
        <dbReference type="Proteomes" id="UP000276776"/>
    </source>
</evidence>
<keyword evidence="1" id="KW-0812">Transmembrane</keyword>
<organism evidence="4">
    <name type="scientific">Thelazia callipaeda</name>
    <name type="common">Oriental eyeworm</name>
    <name type="synonym">Parasitic nematode</name>
    <dbReference type="NCBI Taxonomy" id="103827"/>
    <lineage>
        <taxon>Eukaryota</taxon>
        <taxon>Metazoa</taxon>
        <taxon>Ecdysozoa</taxon>
        <taxon>Nematoda</taxon>
        <taxon>Chromadorea</taxon>
        <taxon>Rhabditida</taxon>
        <taxon>Spirurina</taxon>
        <taxon>Spiruromorpha</taxon>
        <taxon>Thelazioidea</taxon>
        <taxon>Thelaziidae</taxon>
        <taxon>Thelazia</taxon>
    </lineage>
</organism>
<dbReference type="EMBL" id="UYYF01000867">
    <property type="protein sequence ID" value="VDM99234.1"/>
    <property type="molecule type" value="Genomic_DNA"/>
</dbReference>
<keyword evidence="1" id="KW-0472">Membrane</keyword>
<dbReference type="AlphaFoldDB" id="A0A0N5CRZ1"/>
<dbReference type="WBParaSite" id="TCLT_0000299101-mRNA-1">
    <property type="protein sequence ID" value="TCLT_0000299101-mRNA-1"/>
    <property type="gene ID" value="TCLT_0000299101"/>
</dbReference>
<evidence type="ECO:0000256" key="1">
    <source>
        <dbReference type="SAM" id="Phobius"/>
    </source>
</evidence>
<protein>
    <submittedName>
        <fullName evidence="4">Innexin</fullName>
    </submittedName>
</protein>
<dbReference type="OrthoDB" id="5805411at2759"/>
<accession>A0A0N5CRZ1</accession>
<evidence type="ECO:0000313" key="2">
    <source>
        <dbReference type="EMBL" id="VDM99234.1"/>
    </source>
</evidence>
<dbReference type="Proteomes" id="UP000276776">
    <property type="component" value="Unassembled WGS sequence"/>
</dbReference>
<evidence type="ECO:0000313" key="4">
    <source>
        <dbReference type="WBParaSite" id="TCLT_0000299101-mRNA-1"/>
    </source>
</evidence>
<feature type="transmembrane region" description="Helical" evidence="1">
    <location>
        <begin position="90"/>
        <end position="116"/>
    </location>
</feature>
<reference evidence="2 3" key="2">
    <citation type="submission" date="2018-11" db="EMBL/GenBank/DDBJ databases">
        <authorList>
            <consortium name="Pathogen Informatics"/>
        </authorList>
    </citation>
    <scope>NUCLEOTIDE SEQUENCE [LARGE SCALE GENOMIC DNA]</scope>
</reference>
<gene>
    <name evidence="2" type="ORF">TCLT_LOCUS2992</name>
</gene>